<dbReference type="Proteomes" id="UP000054538">
    <property type="component" value="Unassembled WGS sequence"/>
</dbReference>
<gene>
    <name evidence="1" type="ORF">PAXRUDRAFT_529390</name>
</gene>
<evidence type="ECO:0000313" key="1">
    <source>
        <dbReference type="EMBL" id="KIK93187.1"/>
    </source>
</evidence>
<sequence length="90" mass="10414">MYLYHTQSGSIFKHFWIPDGGREPDQVTRWQRGSAQFEVTDRNRATDAFNFDCPSWCPPGLCKQFLDFQCNPHTNVSCQWSISETAHVAD</sequence>
<accession>A0A0D0D893</accession>
<dbReference type="EMBL" id="KN825206">
    <property type="protein sequence ID" value="KIK93187.1"/>
    <property type="molecule type" value="Genomic_DNA"/>
</dbReference>
<protein>
    <submittedName>
        <fullName evidence="1">Unplaced genomic scaffold scaffold_384, whole genome shotgun sequence</fullName>
    </submittedName>
</protein>
<reference evidence="1 2" key="1">
    <citation type="submission" date="2014-04" db="EMBL/GenBank/DDBJ databases">
        <authorList>
            <consortium name="DOE Joint Genome Institute"/>
            <person name="Kuo A."/>
            <person name="Kohler A."/>
            <person name="Jargeat P."/>
            <person name="Nagy L.G."/>
            <person name="Floudas D."/>
            <person name="Copeland A."/>
            <person name="Barry K.W."/>
            <person name="Cichocki N."/>
            <person name="Veneault-Fourrey C."/>
            <person name="LaButti K."/>
            <person name="Lindquist E.A."/>
            <person name="Lipzen A."/>
            <person name="Lundell T."/>
            <person name="Morin E."/>
            <person name="Murat C."/>
            <person name="Sun H."/>
            <person name="Tunlid A."/>
            <person name="Henrissat B."/>
            <person name="Grigoriev I.V."/>
            <person name="Hibbett D.S."/>
            <person name="Martin F."/>
            <person name="Nordberg H.P."/>
            <person name="Cantor M.N."/>
            <person name="Hua S.X."/>
        </authorList>
    </citation>
    <scope>NUCLEOTIDE SEQUENCE [LARGE SCALE GENOMIC DNA]</scope>
    <source>
        <strain evidence="1 2">Ve08.2h10</strain>
    </source>
</reference>
<reference evidence="2" key="2">
    <citation type="submission" date="2015-01" db="EMBL/GenBank/DDBJ databases">
        <title>Evolutionary Origins and Diversification of the Mycorrhizal Mutualists.</title>
        <authorList>
            <consortium name="DOE Joint Genome Institute"/>
            <consortium name="Mycorrhizal Genomics Consortium"/>
            <person name="Kohler A."/>
            <person name="Kuo A."/>
            <person name="Nagy L.G."/>
            <person name="Floudas D."/>
            <person name="Copeland A."/>
            <person name="Barry K.W."/>
            <person name="Cichocki N."/>
            <person name="Veneault-Fourrey C."/>
            <person name="LaButti K."/>
            <person name="Lindquist E.A."/>
            <person name="Lipzen A."/>
            <person name="Lundell T."/>
            <person name="Morin E."/>
            <person name="Murat C."/>
            <person name="Riley R."/>
            <person name="Ohm R."/>
            <person name="Sun H."/>
            <person name="Tunlid A."/>
            <person name="Henrissat B."/>
            <person name="Grigoriev I.V."/>
            <person name="Hibbett D.S."/>
            <person name="Martin F."/>
        </authorList>
    </citation>
    <scope>NUCLEOTIDE SEQUENCE [LARGE SCALE GENOMIC DNA]</scope>
    <source>
        <strain evidence="2">Ve08.2h10</strain>
    </source>
</reference>
<keyword evidence="2" id="KW-1185">Reference proteome</keyword>
<evidence type="ECO:0000313" key="2">
    <source>
        <dbReference type="Proteomes" id="UP000054538"/>
    </source>
</evidence>
<organism evidence="1 2">
    <name type="scientific">Paxillus rubicundulus Ve08.2h10</name>
    <dbReference type="NCBI Taxonomy" id="930991"/>
    <lineage>
        <taxon>Eukaryota</taxon>
        <taxon>Fungi</taxon>
        <taxon>Dikarya</taxon>
        <taxon>Basidiomycota</taxon>
        <taxon>Agaricomycotina</taxon>
        <taxon>Agaricomycetes</taxon>
        <taxon>Agaricomycetidae</taxon>
        <taxon>Boletales</taxon>
        <taxon>Paxilineae</taxon>
        <taxon>Paxillaceae</taxon>
        <taxon>Paxillus</taxon>
    </lineage>
</organism>
<proteinExistence type="predicted"/>
<dbReference type="AlphaFoldDB" id="A0A0D0D893"/>
<name>A0A0D0D893_9AGAM</name>
<dbReference type="HOGENOM" id="CLU_2441518_0_0_1"/>
<dbReference type="InParanoid" id="A0A0D0D893"/>